<feature type="domain" description="DinB-like" evidence="1">
    <location>
        <begin position="44"/>
        <end position="204"/>
    </location>
</feature>
<organism evidence="2 3">
    <name type="scientific">Splendidivirga corallicola</name>
    <dbReference type="NCBI Taxonomy" id="3051826"/>
    <lineage>
        <taxon>Bacteria</taxon>
        <taxon>Pseudomonadati</taxon>
        <taxon>Bacteroidota</taxon>
        <taxon>Cytophagia</taxon>
        <taxon>Cytophagales</taxon>
        <taxon>Splendidivirgaceae</taxon>
        <taxon>Splendidivirga</taxon>
    </lineage>
</organism>
<comment type="caution">
    <text evidence="2">The sequence shown here is derived from an EMBL/GenBank/DDBJ whole genome shotgun (WGS) entry which is preliminary data.</text>
</comment>
<evidence type="ECO:0000313" key="2">
    <source>
        <dbReference type="EMBL" id="MDN5204063.1"/>
    </source>
</evidence>
<dbReference type="Pfam" id="PF12867">
    <property type="entry name" value="DinB_2"/>
    <property type="match status" value="1"/>
</dbReference>
<dbReference type="RefSeq" id="WP_346754087.1">
    <property type="nucleotide sequence ID" value="NZ_JAUJEA010000009.1"/>
</dbReference>
<name>A0ABT8KWS3_9BACT</name>
<evidence type="ECO:0000259" key="1">
    <source>
        <dbReference type="Pfam" id="PF12867"/>
    </source>
</evidence>
<protein>
    <submittedName>
        <fullName evidence="2">DinB family protein</fullName>
    </submittedName>
</protein>
<dbReference type="InterPro" id="IPR034660">
    <property type="entry name" value="DinB/YfiT-like"/>
</dbReference>
<accession>A0ABT8KWS3</accession>
<dbReference type="Proteomes" id="UP001172082">
    <property type="component" value="Unassembled WGS sequence"/>
</dbReference>
<dbReference type="InterPro" id="IPR024775">
    <property type="entry name" value="DinB-like"/>
</dbReference>
<proteinExistence type="predicted"/>
<dbReference type="EMBL" id="JAUJEA010000009">
    <property type="protein sequence ID" value="MDN5204063.1"/>
    <property type="molecule type" value="Genomic_DNA"/>
</dbReference>
<gene>
    <name evidence="2" type="ORF">QQ008_21910</name>
</gene>
<keyword evidence="3" id="KW-1185">Reference proteome</keyword>
<dbReference type="SUPFAM" id="SSF109854">
    <property type="entry name" value="DinB/YfiT-like putative metalloenzymes"/>
    <property type="match status" value="1"/>
</dbReference>
<reference evidence="2" key="1">
    <citation type="submission" date="2023-06" db="EMBL/GenBank/DDBJ databases">
        <title>Genomic of Parafulvivirga corallium.</title>
        <authorList>
            <person name="Wang G."/>
        </authorList>
    </citation>
    <scope>NUCLEOTIDE SEQUENCE</scope>
    <source>
        <strain evidence="2">BMA10</strain>
    </source>
</reference>
<sequence length="216" mass="25760">MFNNYLVNYIFVSIFFISCQERERHETIEKQWTGEDRTTLLTGFQESQALLMDLVRPLSNEQWYFKADSNSWSIADIMEHLGLQEDMHFREVYVISKTPMRPELLEKTKNNDDKVLAYETDPTKGTSGWFVTPRGRWCSKEEAIQGFNRSRDHTIDFVGNTDIDLRLHFTFRDIPDENDFRRVRDLHQILLTTITHTKRHIHQIERIKNHPDFPNP</sequence>
<dbReference type="Gene3D" id="1.20.120.450">
    <property type="entry name" value="dinb family like domain"/>
    <property type="match status" value="1"/>
</dbReference>
<evidence type="ECO:0000313" key="3">
    <source>
        <dbReference type="Proteomes" id="UP001172082"/>
    </source>
</evidence>